<reference evidence="7 8" key="1">
    <citation type="submission" date="2019-02" db="EMBL/GenBank/DDBJ databases">
        <title>Shewanella sp. D4-2 isolated from Dokdo Island.</title>
        <authorList>
            <person name="Baek K."/>
        </authorList>
    </citation>
    <scope>NUCLEOTIDE SEQUENCE [LARGE SCALE GENOMIC DNA]</scope>
    <source>
        <strain evidence="7 8">D4-2</strain>
    </source>
</reference>
<keyword evidence="5" id="KW-1133">Transmembrane helix</keyword>
<evidence type="ECO:0000256" key="1">
    <source>
        <dbReference type="ARBA" id="ARBA00022679"/>
    </source>
</evidence>
<evidence type="ECO:0000256" key="2">
    <source>
        <dbReference type="ARBA" id="ARBA00022741"/>
    </source>
</evidence>
<dbReference type="EMBL" id="CP036200">
    <property type="protein sequence ID" value="QBF82812.1"/>
    <property type="molecule type" value="Genomic_DNA"/>
</dbReference>
<dbReference type="PROSITE" id="PS00108">
    <property type="entry name" value="PROTEIN_KINASE_ST"/>
    <property type="match status" value="1"/>
</dbReference>
<evidence type="ECO:0000313" key="7">
    <source>
        <dbReference type="EMBL" id="QBF82812.1"/>
    </source>
</evidence>
<dbReference type="OrthoDB" id="9801841at2"/>
<dbReference type="KEGG" id="smai:EXU30_08990"/>
<keyword evidence="7" id="KW-0723">Serine/threonine-protein kinase</keyword>
<dbReference type="CDD" id="cd14014">
    <property type="entry name" value="STKc_PknB_like"/>
    <property type="match status" value="1"/>
</dbReference>
<evidence type="ECO:0000259" key="6">
    <source>
        <dbReference type="PROSITE" id="PS50011"/>
    </source>
</evidence>
<keyword evidence="4" id="KW-0067">ATP-binding</keyword>
<accession>A0A411PHF2</accession>
<dbReference type="PROSITE" id="PS50011">
    <property type="entry name" value="PROTEIN_KINASE_DOM"/>
    <property type="match status" value="1"/>
</dbReference>
<dbReference type="PANTHER" id="PTHR43289">
    <property type="entry name" value="MITOGEN-ACTIVATED PROTEIN KINASE KINASE KINASE 20-RELATED"/>
    <property type="match status" value="1"/>
</dbReference>
<evidence type="ECO:0000313" key="8">
    <source>
        <dbReference type="Proteomes" id="UP000291106"/>
    </source>
</evidence>
<dbReference type="InterPro" id="IPR000719">
    <property type="entry name" value="Prot_kinase_dom"/>
</dbReference>
<feature type="transmembrane region" description="Helical" evidence="5">
    <location>
        <begin position="399"/>
        <end position="418"/>
    </location>
</feature>
<protein>
    <submittedName>
        <fullName evidence="7">Serine/threonine protein kinase</fullName>
    </submittedName>
</protein>
<sequence length="421" mass="47000">MSQQSKPLDIAEIYPQIADLPQAQLALKLTELKSQLSSEDWQTLNKMLLIDDTPLEAEKMLSEQMLTESQQTQALKAEAFIGQQVMDFTITELVSETGGMGLVFLGEQRLSSLDEQSSTVHNAAIKVLRTDKLSSAQQQAVFANEASAMMLLDHPNLCRIYGASKVLGQACIVMDFIDGEPLTDWLIRINTQLGSKARHKLKLELFKQLLNAVDYLHSQGMYHGDIKPQNIIVNPQGLLVLIDLGLARKYKAETPKEPEKQADHQKSSLTSVKAFTRNWSAPEQQAGLPTSVASDVYSLGVVLHYLFTQSFKLDIYREPKRFAMESAEQQAEKAQMQKLLPLELSAIIKRAVGELPEQRFASSSEFEQVLSAYLAGEAVDEYSTSPMYRAVKWMKRKPFTTLASILLVYSIAASYMLFVGA</sequence>
<dbReference type="Proteomes" id="UP000291106">
    <property type="component" value="Chromosome"/>
</dbReference>
<name>A0A411PHF2_9GAMM</name>
<evidence type="ECO:0000256" key="4">
    <source>
        <dbReference type="ARBA" id="ARBA00022840"/>
    </source>
</evidence>
<evidence type="ECO:0000256" key="3">
    <source>
        <dbReference type="ARBA" id="ARBA00022777"/>
    </source>
</evidence>
<dbReference type="AlphaFoldDB" id="A0A411PHF2"/>
<evidence type="ECO:0000256" key="5">
    <source>
        <dbReference type="SAM" id="Phobius"/>
    </source>
</evidence>
<dbReference type="RefSeq" id="WP_130599313.1">
    <property type="nucleotide sequence ID" value="NZ_CP036200.1"/>
</dbReference>
<dbReference type="SMART" id="SM00220">
    <property type="entry name" value="S_TKc"/>
    <property type="match status" value="1"/>
</dbReference>
<keyword evidence="3 7" id="KW-0418">Kinase</keyword>
<dbReference type="Gene3D" id="1.10.510.10">
    <property type="entry name" value="Transferase(Phosphotransferase) domain 1"/>
    <property type="match status" value="1"/>
</dbReference>
<keyword evidence="8" id="KW-1185">Reference proteome</keyword>
<dbReference type="Gene3D" id="3.30.200.20">
    <property type="entry name" value="Phosphorylase Kinase, domain 1"/>
    <property type="match status" value="1"/>
</dbReference>
<gene>
    <name evidence="7" type="ORF">EXU30_08990</name>
</gene>
<keyword evidence="2" id="KW-0547">Nucleotide-binding</keyword>
<proteinExistence type="predicted"/>
<dbReference type="SUPFAM" id="SSF56112">
    <property type="entry name" value="Protein kinase-like (PK-like)"/>
    <property type="match status" value="1"/>
</dbReference>
<dbReference type="Pfam" id="PF00069">
    <property type="entry name" value="Pkinase"/>
    <property type="match status" value="1"/>
</dbReference>
<keyword evidence="5" id="KW-0812">Transmembrane</keyword>
<dbReference type="PANTHER" id="PTHR43289:SF6">
    <property type="entry name" value="SERINE_THREONINE-PROTEIN KINASE NEKL-3"/>
    <property type="match status" value="1"/>
</dbReference>
<keyword evidence="1" id="KW-0808">Transferase</keyword>
<dbReference type="InterPro" id="IPR008271">
    <property type="entry name" value="Ser/Thr_kinase_AS"/>
</dbReference>
<organism evidence="7 8">
    <name type="scientific">Shewanella maritima</name>
    <dbReference type="NCBI Taxonomy" id="2520507"/>
    <lineage>
        <taxon>Bacteria</taxon>
        <taxon>Pseudomonadati</taxon>
        <taxon>Pseudomonadota</taxon>
        <taxon>Gammaproteobacteria</taxon>
        <taxon>Alteromonadales</taxon>
        <taxon>Shewanellaceae</taxon>
        <taxon>Shewanella</taxon>
    </lineage>
</organism>
<feature type="domain" description="Protein kinase" evidence="6">
    <location>
        <begin position="89"/>
        <end position="374"/>
    </location>
</feature>
<keyword evidence="5" id="KW-0472">Membrane</keyword>
<dbReference type="GO" id="GO:0004674">
    <property type="term" value="F:protein serine/threonine kinase activity"/>
    <property type="evidence" value="ECO:0007669"/>
    <property type="project" value="UniProtKB-KW"/>
</dbReference>
<dbReference type="GO" id="GO:0005524">
    <property type="term" value="F:ATP binding"/>
    <property type="evidence" value="ECO:0007669"/>
    <property type="project" value="UniProtKB-KW"/>
</dbReference>
<dbReference type="InterPro" id="IPR011009">
    <property type="entry name" value="Kinase-like_dom_sf"/>
</dbReference>